<dbReference type="RefSeq" id="XP_029241945.1">
    <property type="nucleotide sequence ID" value="XM_029378231.1"/>
</dbReference>
<name>A0A3R7NSS3_TRYRA</name>
<dbReference type="AlphaFoldDB" id="A0A3R7NSS3"/>
<gene>
    <name evidence="1" type="ORF">TraAM80_01178</name>
</gene>
<organism evidence="1 2">
    <name type="scientific">Trypanosoma rangeli</name>
    <dbReference type="NCBI Taxonomy" id="5698"/>
    <lineage>
        <taxon>Eukaryota</taxon>
        <taxon>Discoba</taxon>
        <taxon>Euglenozoa</taxon>
        <taxon>Kinetoplastea</taxon>
        <taxon>Metakinetoplastina</taxon>
        <taxon>Trypanosomatida</taxon>
        <taxon>Trypanosomatidae</taxon>
        <taxon>Trypanosoma</taxon>
        <taxon>Herpetosoma</taxon>
    </lineage>
</organism>
<protein>
    <submittedName>
        <fullName evidence="1">Uncharacterized protein</fullName>
    </submittedName>
</protein>
<evidence type="ECO:0000313" key="1">
    <source>
        <dbReference type="EMBL" id="RNF11051.1"/>
    </source>
</evidence>
<sequence length="102" mass="11433">MRDNASSTSLFALKKSSARCSSLSGTAFAMHLNPFTLPEVSRSISCRNTIRKASSFLLLFTKMSTCSPGYNSDLQPKRNRTRISYFSAPLWRFREPSSAMIL</sequence>
<keyword evidence="2" id="KW-1185">Reference proteome</keyword>
<evidence type="ECO:0000313" key="2">
    <source>
        <dbReference type="Proteomes" id="UP000283634"/>
    </source>
</evidence>
<comment type="caution">
    <text evidence="1">The sequence shown here is derived from an EMBL/GenBank/DDBJ whole genome shotgun (WGS) entry which is preliminary data.</text>
</comment>
<accession>A0A3R7NSS3</accession>
<dbReference type="EMBL" id="MKGL01000023">
    <property type="protein sequence ID" value="RNF11051.1"/>
    <property type="molecule type" value="Genomic_DNA"/>
</dbReference>
<dbReference type="GeneID" id="40325111"/>
<reference evidence="1 2" key="1">
    <citation type="journal article" date="2018" name="BMC Genomics">
        <title>Genomic comparison of Trypanosoma conorhini and Trypanosoma rangeli to Trypanosoma cruzi strains of high and low virulence.</title>
        <authorList>
            <person name="Bradwell K.R."/>
            <person name="Koparde V.N."/>
            <person name="Matveyev A.V."/>
            <person name="Serrano M.G."/>
            <person name="Alves J.M."/>
            <person name="Parikh H."/>
            <person name="Huang B."/>
            <person name="Lee V."/>
            <person name="Espinosa-Alvarez O."/>
            <person name="Ortiz P.A."/>
            <person name="Costa-Martins A.G."/>
            <person name="Teixeira M.M."/>
            <person name="Buck G.A."/>
        </authorList>
    </citation>
    <scope>NUCLEOTIDE SEQUENCE [LARGE SCALE GENOMIC DNA]</scope>
    <source>
        <strain evidence="1 2">AM80</strain>
    </source>
</reference>
<proteinExistence type="predicted"/>
<dbReference type="Proteomes" id="UP000283634">
    <property type="component" value="Unassembled WGS sequence"/>
</dbReference>